<reference evidence="3" key="1">
    <citation type="journal article" date="2019" name="Int. J. Syst. Evol. Microbiol.">
        <title>The Global Catalogue of Microorganisms (GCM) 10K type strain sequencing project: providing services to taxonomists for standard genome sequencing and annotation.</title>
        <authorList>
            <consortium name="The Broad Institute Genomics Platform"/>
            <consortium name="The Broad Institute Genome Sequencing Center for Infectious Disease"/>
            <person name="Wu L."/>
            <person name="Ma J."/>
        </authorList>
    </citation>
    <scope>NUCLEOTIDE SEQUENCE [LARGE SCALE GENOMIC DNA]</scope>
    <source>
        <strain evidence="3">KCTC 42644</strain>
    </source>
</reference>
<feature type="chain" id="PRO_5047027976" evidence="1">
    <location>
        <begin position="23"/>
        <end position="238"/>
    </location>
</feature>
<evidence type="ECO:0000313" key="2">
    <source>
        <dbReference type="EMBL" id="MFC3712573.1"/>
    </source>
</evidence>
<keyword evidence="3" id="KW-1185">Reference proteome</keyword>
<feature type="signal peptide" evidence="1">
    <location>
        <begin position="1"/>
        <end position="22"/>
    </location>
</feature>
<dbReference type="RefSeq" id="WP_380859738.1">
    <property type="nucleotide sequence ID" value="NZ_JBHRXV010000006.1"/>
</dbReference>
<protein>
    <submittedName>
        <fullName evidence="2">Uncharacterized protein</fullName>
    </submittedName>
</protein>
<dbReference type="EMBL" id="JBHRXV010000006">
    <property type="protein sequence ID" value="MFC3712573.1"/>
    <property type="molecule type" value="Genomic_DNA"/>
</dbReference>
<evidence type="ECO:0000313" key="3">
    <source>
        <dbReference type="Proteomes" id="UP001595615"/>
    </source>
</evidence>
<dbReference type="Proteomes" id="UP001595615">
    <property type="component" value="Unassembled WGS sequence"/>
</dbReference>
<keyword evidence="1" id="KW-0732">Signal</keyword>
<evidence type="ECO:0000256" key="1">
    <source>
        <dbReference type="SAM" id="SignalP"/>
    </source>
</evidence>
<comment type="caution">
    <text evidence="2">The sequence shown here is derived from an EMBL/GenBank/DDBJ whole genome shotgun (WGS) entry which is preliminary data.</text>
</comment>
<name>A0ABV7XBF6_9SPHN</name>
<proteinExistence type="predicted"/>
<organism evidence="2 3">
    <name type="scientific">Sphingoaurantiacus capsulatus</name>
    <dbReference type="NCBI Taxonomy" id="1771310"/>
    <lineage>
        <taxon>Bacteria</taxon>
        <taxon>Pseudomonadati</taxon>
        <taxon>Pseudomonadota</taxon>
        <taxon>Alphaproteobacteria</taxon>
        <taxon>Sphingomonadales</taxon>
        <taxon>Sphingosinicellaceae</taxon>
        <taxon>Sphingoaurantiacus</taxon>
    </lineage>
</organism>
<accession>A0ABV7XBF6</accession>
<gene>
    <name evidence="2" type="ORF">ACFOMD_08330</name>
</gene>
<sequence length="238" mass="24952">MTLPRLAPLAAALCLVAAPALAQHEGHIASAVNEKIEASFDIIRTEVKSDGADVLFKVQVRGKAGALRPKATGQFAGSAVYSYVWPTTIDSAAVGFDAAQGILALAVTFHPDFDDAAYGAVNRHVWHPHWVVLGPDDACGKGALKVKDIPEGAKPKLPPTWPNVPLLIDSPTYPTTLETDIVEVRVPASVIGATAGIRFDGVTSALKVNANLHAPLLCIADVFDVASGDLSLPGIIKR</sequence>